<keyword evidence="2" id="KW-0805">Transcription regulation</keyword>
<dbReference type="Proteomes" id="UP000187013">
    <property type="component" value="Unassembled WGS sequence"/>
</dbReference>
<comment type="subcellular location">
    <subcellularLocation>
        <location evidence="1">Nucleus</location>
    </subcellularLocation>
</comment>
<sequence>MEKSGDPKQILNAYIYDFLVKSALHGSAQTFFEEAGLRQDGNGNDKDKVGDNDSGDFEKKIVSVDSSRSYLYEWWKIYWDLCAVRSSRDDSETTELPAVQAYYKLWSEKKAKEHAIMTQEVKAASLQQKFEDAGDYGDEKVDASKLALVVNSVPLKSNLRKAPSASLKRVKRQKHYKRKQVSMKEGLRCDQNLLMRSGEARTDRDAQVSTVSRRDSDMTSLVSQELPSFDLQSFEYDQDFPLFASSEMVPLPAEFPPIPGEDTSFIDNSGERAFNFLNGT</sequence>
<evidence type="ECO:0000313" key="7">
    <source>
        <dbReference type="Proteomes" id="UP000187013"/>
    </source>
</evidence>
<evidence type="ECO:0000256" key="4">
    <source>
        <dbReference type="ARBA" id="ARBA00023163"/>
    </source>
</evidence>
<name>A0A1Q3A957_ZYGRO</name>
<protein>
    <submittedName>
        <fullName evidence="6">Uncharacterized protein</fullName>
    </submittedName>
</protein>
<dbReference type="OrthoDB" id="5600002at2759"/>
<evidence type="ECO:0000256" key="5">
    <source>
        <dbReference type="ARBA" id="ARBA00023242"/>
    </source>
</evidence>
<organism evidence="6 7">
    <name type="scientific">Zygosaccharomyces rouxii</name>
    <dbReference type="NCBI Taxonomy" id="4956"/>
    <lineage>
        <taxon>Eukaryota</taxon>
        <taxon>Fungi</taxon>
        <taxon>Dikarya</taxon>
        <taxon>Ascomycota</taxon>
        <taxon>Saccharomycotina</taxon>
        <taxon>Saccharomycetes</taxon>
        <taxon>Saccharomycetales</taxon>
        <taxon>Saccharomycetaceae</taxon>
        <taxon>Zygosaccharomyces</taxon>
    </lineage>
</organism>
<dbReference type="EMBL" id="BDGX01000033">
    <property type="protein sequence ID" value="GAV52161.1"/>
    <property type="molecule type" value="Genomic_DNA"/>
</dbReference>
<keyword evidence="4" id="KW-0804">Transcription</keyword>
<evidence type="ECO:0000256" key="1">
    <source>
        <dbReference type="ARBA" id="ARBA00004123"/>
    </source>
</evidence>
<accession>A0A1Q3A957</accession>
<evidence type="ECO:0000256" key="2">
    <source>
        <dbReference type="ARBA" id="ARBA00023015"/>
    </source>
</evidence>
<reference evidence="6 7" key="1">
    <citation type="submission" date="2016-08" db="EMBL/GenBank/DDBJ databases">
        <title>Draft genome sequence of allopolyploid Zygosaccharomyces rouxii.</title>
        <authorList>
            <person name="Watanabe J."/>
            <person name="Uehara K."/>
            <person name="Mogi Y."/>
            <person name="Tsukioka Y."/>
        </authorList>
    </citation>
    <scope>NUCLEOTIDE SEQUENCE [LARGE SCALE GENOMIC DNA]</scope>
    <source>
        <strain evidence="6 7">NBRC 110957</strain>
    </source>
</reference>
<keyword evidence="5" id="KW-0539">Nucleus</keyword>
<evidence type="ECO:0000313" key="6">
    <source>
        <dbReference type="EMBL" id="GAV52161.1"/>
    </source>
</evidence>
<keyword evidence="3" id="KW-0010">Activator</keyword>
<dbReference type="Pfam" id="PF08513">
    <property type="entry name" value="LisH"/>
    <property type="match status" value="1"/>
</dbReference>
<proteinExistence type="predicted"/>
<dbReference type="AlphaFoldDB" id="A0A1Q3A957"/>
<comment type="caution">
    <text evidence="6">The sequence shown here is derived from an EMBL/GenBank/DDBJ whole genome shotgun (WGS) entry which is preliminary data.</text>
</comment>
<dbReference type="PROSITE" id="PS50896">
    <property type="entry name" value="LISH"/>
    <property type="match status" value="1"/>
</dbReference>
<dbReference type="PANTHER" id="PTHR45093:SF2">
    <property type="entry name" value="LISH DOMAIN-CONTAINING PROTEIN"/>
    <property type="match status" value="1"/>
</dbReference>
<dbReference type="GO" id="GO:0005634">
    <property type="term" value="C:nucleus"/>
    <property type="evidence" value="ECO:0007669"/>
    <property type="project" value="UniProtKB-SubCell"/>
</dbReference>
<evidence type="ECO:0000256" key="3">
    <source>
        <dbReference type="ARBA" id="ARBA00023159"/>
    </source>
</evidence>
<gene>
    <name evidence="6" type="ORF">ZYGR_0AG01520</name>
</gene>
<dbReference type="InterPro" id="IPR006594">
    <property type="entry name" value="LisH"/>
</dbReference>
<dbReference type="PANTHER" id="PTHR45093">
    <property type="entry name" value="TRANSCRIPTION ACTIVATOR MSS11"/>
    <property type="match status" value="1"/>
</dbReference>
<dbReference type="SMART" id="SM00667">
    <property type="entry name" value="LisH"/>
    <property type="match status" value="1"/>
</dbReference>